<sequence length="193" mass="22382">MTKDNILNSALQLYATEGYHGASMAKIAKGAGIKAASIYFFFKNKEALFQELFQHVLMEHFAYVRRSMEHVLKSGEDVETMIRTLFSTVSDYHRRHAAETRAYIALVTAPPIMAQPILKNHMQSFDQWLTSTLALILKEECLSTQEYETISELIVLQMDGLFWELNFYDDEKIKKQTDVAIHFILFYLKQLQD</sequence>
<dbReference type="PANTHER" id="PTHR47506">
    <property type="entry name" value="TRANSCRIPTIONAL REGULATORY PROTEIN"/>
    <property type="match status" value="1"/>
</dbReference>
<proteinExistence type="predicted"/>
<dbReference type="InterPro" id="IPR001647">
    <property type="entry name" value="HTH_TetR"/>
</dbReference>
<gene>
    <name evidence="6" type="ORF">IRY55_03235</name>
</gene>
<dbReference type="SUPFAM" id="SSF46689">
    <property type="entry name" value="Homeodomain-like"/>
    <property type="match status" value="1"/>
</dbReference>
<keyword evidence="3" id="KW-0804">Transcription</keyword>
<dbReference type="RefSeq" id="WP_194561809.1">
    <property type="nucleotide sequence ID" value="NZ_JADKPV010000001.1"/>
</dbReference>
<dbReference type="Pfam" id="PF00440">
    <property type="entry name" value="TetR_N"/>
    <property type="match status" value="1"/>
</dbReference>
<keyword evidence="2 4" id="KW-0238">DNA-binding</keyword>
<protein>
    <submittedName>
        <fullName evidence="6">TetR/AcrR family transcriptional regulator</fullName>
    </submittedName>
</protein>
<evidence type="ECO:0000313" key="7">
    <source>
        <dbReference type="Proteomes" id="UP000622653"/>
    </source>
</evidence>
<dbReference type="InterPro" id="IPR009057">
    <property type="entry name" value="Homeodomain-like_sf"/>
</dbReference>
<name>A0A8J7G3A6_9BACL</name>
<dbReference type="PRINTS" id="PR00455">
    <property type="entry name" value="HTHTETR"/>
</dbReference>
<evidence type="ECO:0000256" key="3">
    <source>
        <dbReference type="ARBA" id="ARBA00023163"/>
    </source>
</evidence>
<dbReference type="Proteomes" id="UP000622653">
    <property type="component" value="Unassembled WGS sequence"/>
</dbReference>
<feature type="DNA-binding region" description="H-T-H motif" evidence="4">
    <location>
        <begin position="23"/>
        <end position="42"/>
    </location>
</feature>
<keyword evidence="7" id="KW-1185">Reference proteome</keyword>
<dbReference type="EMBL" id="JADKPV010000001">
    <property type="protein sequence ID" value="MBF4500367.1"/>
    <property type="molecule type" value="Genomic_DNA"/>
</dbReference>
<evidence type="ECO:0000256" key="2">
    <source>
        <dbReference type="ARBA" id="ARBA00023125"/>
    </source>
</evidence>
<keyword evidence="1" id="KW-0805">Transcription regulation</keyword>
<dbReference type="GO" id="GO:0003677">
    <property type="term" value="F:DNA binding"/>
    <property type="evidence" value="ECO:0007669"/>
    <property type="project" value="UniProtKB-UniRule"/>
</dbReference>
<dbReference type="Gene3D" id="1.10.10.60">
    <property type="entry name" value="Homeodomain-like"/>
    <property type="match status" value="1"/>
</dbReference>
<dbReference type="PROSITE" id="PS50977">
    <property type="entry name" value="HTH_TETR_2"/>
    <property type="match status" value="1"/>
</dbReference>
<dbReference type="AlphaFoldDB" id="A0A8J7G3A6"/>
<evidence type="ECO:0000256" key="1">
    <source>
        <dbReference type="ARBA" id="ARBA00023015"/>
    </source>
</evidence>
<organism evidence="6 7">
    <name type="scientific">Savagea serpentis</name>
    <dbReference type="NCBI Taxonomy" id="2785297"/>
    <lineage>
        <taxon>Bacteria</taxon>
        <taxon>Bacillati</taxon>
        <taxon>Bacillota</taxon>
        <taxon>Bacilli</taxon>
        <taxon>Bacillales</taxon>
        <taxon>Caryophanaceae</taxon>
        <taxon>Savagea</taxon>
    </lineage>
</organism>
<dbReference type="Gene3D" id="1.10.357.10">
    <property type="entry name" value="Tetracycline Repressor, domain 2"/>
    <property type="match status" value="1"/>
</dbReference>
<accession>A0A8J7G3A6</accession>
<evidence type="ECO:0000259" key="5">
    <source>
        <dbReference type="PROSITE" id="PS50977"/>
    </source>
</evidence>
<evidence type="ECO:0000313" key="6">
    <source>
        <dbReference type="EMBL" id="MBF4500367.1"/>
    </source>
</evidence>
<dbReference type="PANTHER" id="PTHR47506:SF7">
    <property type="entry name" value="TRANSCRIPTIONAL REGULATORY PROTEIN"/>
    <property type="match status" value="1"/>
</dbReference>
<evidence type="ECO:0000256" key="4">
    <source>
        <dbReference type="PROSITE-ProRule" id="PRU00335"/>
    </source>
</evidence>
<feature type="domain" description="HTH tetR-type" evidence="5">
    <location>
        <begin position="1"/>
        <end position="60"/>
    </location>
</feature>
<comment type="caution">
    <text evidence="6">The sequence shown here is derived from an EMBL/GenBank/DDBJ whole genome shotgun (WGS) entry which is preliminary data.</text>
</comment>
<reference evidence="6" key="1">
    <citation type="submission" date="2020-11" db="EMBL/GenBank/DDBJ databases">
        <title>Multidrug resistant novel bacterium Savagea serpentis sp. nov., isolated from the scats of a vine snake (Ahaetulla nasuta).</title>
        <authorList>
            <person name="Venkata Ramana V."/>
            <person name="Vikas Patil S."/>
            <person name="Yogita Lugani V."/>
        </authorList>
    </citation>
    <scope>NUCLEOTIDE SEQUENCE</scope>
    <source>
        <strain evidence="6">SN6</strain>
    </source>
</reference>